<reference evidence="1" key="2">
    <citation type="submission" date="2022-06" db="UniProtKB">
        <authorList>
            <consortium name="EnsemblMetazoa"/>
        </authorList>
    </citation>
    <scope>IDENTIFICATION</scope>
    <source>
        <strain evidence="1">PS312</strain>
    </source>
</reference>
<sequence length="77" mass="8446">MRVLFVLLLIAAVLCTVIEAAEDVRPIYRPEHDRAKRAAAKAVTKKSAGKFTTPPTPAMDEPIIDGVGYDFNSMDIE</sequence>
<dbReference type="Proteomes" id="UP000005239">
    <property type="component" value="Unassembled WGS sequence"/>
</dbReference>
<accession>A0A8R1UIV5</accession>
<evidence type="ECO:0000313" key="1">
    <source>
        <dbReference type="EnsemblMetazoa" id="PPA23828.1"/>
    </source>
</evidence>
<protein>
    <submittedName>
        <fullName evidence="1">Uncharacterized protein</fullName>
    </submittedName>
</protein>
<name>A0A454XVG7_PRIPA</name>
<gene>
    <name evidence="1" type="primary">WBGene00113382</name>
</gene>
<proteinExistence type="predicted"/>
<keyword evidence="2" id="KW-1185">Reference proteome</keyword>
<organism evidence="1 2">
    <name type="scientific">Pristionchus pacificus</name>
    <name type="common">Parasitic nematode worm</name>
    <dbReference type="NCBI Taxonomy" id="54126"/>
    <lineage>
        <taxon>Eukaryota</taxon>
        <taxon>Metazoa</taxon>
        <taxon>Ecdysozoa</taxon>
        <taxon>Nematoda</taxon>
        <taxon>Chromadorea</taxon>
        <taxon>Rhabditida</taxon>
        <taxon>Rhabditina</taxon>
        <taxon>Diplogasteromorpha</taxon>
        <taxon>Diplogasteroidea</taxon>
        <taxon>Neodiplogasteridae</taxon>
        <taxon>Pristionchus</taxon>
    </lineage>
</organism>
<accession>A0A454XVG7</accession>
<reference evidence="2" key="1">
    <citation type="journal article" date="2008" name="Nat. Genet.">
        <title>The Pristionchus pacificus genome provides a unique perspective on nematode lifestyle and parasitism.</title>
        <authorList>
            <person name="Dieterich C."/>
            <person name="Clifton S.W."/>
            <person name="Schuster L.N."/>
            <person name="Chinwalla A."/>
            <person name="Delehaunty K."/>
            <person name="Dinkelacker I."/>
            <person name="Fulton L."/>
            <person name="Fulton R."/>
            <person name="Godfrey J."/>
            <person name="Minx P."/>
            <person name="Mitreva M."/>
            <person name="Roeseler W."/>
            <person name="Tian H."/>
            <person name="Witte H."/>
            <person name="Yang S.P."/>
            <person name="Wilson R.K."/>
            <person name="Sommer R.J."/>
        </authorList>
    </citation>
    <scope>NUCLEOTIDE SEQUENCE [LARGE SCALE GENOMIC DNA]</scope>
    <source>
        <strain evidence="2">PS312</strain>
    </source>
</reference>
<dbReference type="EnsemblMetazoa" id="PPA23828.1">
    <property type="protein sequence ID" value="PPA23828.1"/>
    <property type="gene ID" value="WBGene00113382"/>
</dbReference>
<evidence type="ECO:0000313" key="2">
    <source>
        <dbReference type="Proteomes" id="UP000005239"/>
    </source>
</evidence>
<dbReference type="AlphaFoldDB" id="A0A454XVG7"/>